<organism evidence="3 4">
    <name type="scientific">Labilibaculum filiforme</name>
    <dbReference type="NCBI Taxonomy" id="1940526"/>
    <lineage>
        <taxon>Bacteria</taxon>
        <taxon>Pseudomonadati</taxon>
        <taxon>Bacteroidota</taxon>
        <taxon>Bacteroidia</taxon>
        <taxon>Marinilabiliales</taxon>
        <taxon>Marinifilaceae</taxon>
        <taxon>Labilibaculum</taxon>
    </lineage>
</organism>
<name>A0A2N3I2E5_9BACT</name>
<protein>
    <recommendedName>
        <fullName evidence="2">DUF7670 domain-containing protein</fullName>
    </recommendedName>
</protein>
<keyword evidence="1" id="KW-1133">Transmembrane helix</keyword>
<feature type="transmembrane region" description="Helical" evidence="1">
    <location>
        <begin position="96"/>
        <end position="115"/>
    </location>
</feature>
<feature type="transmembrane region" description="Helical" evidence="1">
    <location>
        <begin position="47"/>
        <end position="65"/>
    </location>
</feature>
<dbReference type="Pfam" id="PF24709">
    <property type="entry name" value="DUF7670"/>
    <property type="match status" value="1"/>
</dbReference>
<reference evidence="3 4" key="1">
    <citation type="journal article" date="2017" name="Front. Microbiol.">
        <title>Labilibaculum manganireducens gen. nov., sp. nov. and Labilibaculum filiforme sp. nov., Novel Bacteroidetes Isolated from Subsurface Sediments of the Baltic Sea.</title>
        <authorList>
            <person name="Vandieken V."/>
            <person name="Marshall I.P."/>
            <person name="Niemann H."/>
            <person name="Engelen B."/>
            <person name="Cypionka H."/>
        </authorList>
    </citation>
    <scope>NUCLEOTIDE SEQUENCE [LARGE SCALE GENOMIC DNA]</scope>
    <source>
        <strain evidence="3 4">59.16B</strain>
    </source>
</reference>
<feature type="domain" description="DUF7670" evidence="2">
    <location>
        <begin position="14"/>
        <end position="122"/>
    </location>
</feature>
<proteinExistence type="predicted"/>
<evidence type="ECO:0000256" key="1">
    <source>
        <dbReference type="SAM" id="Phobius"/>
    </source>
</evidence>
<sequence length="130" mass="14669">MLFQDNPSQFYLLTARIIGFLITGSYILFMVPEFIVLLSSNASNTEIWMMVFYSLSIIYGVGFLITFWKVGLGGLLLVVSSILIAIYAFIDSNSYAVLLLFIPLSFPGILFLIHWKKSNQLKKNNPTTLS</sequence>
<evidence type="ECO:0000313" key="3">
    <source>
        <dbReference type="EMBL" id="PKQ64479.1"/>
    </source>
</evidence>
<comment type="caution">
    <text evidence="3">The sequence shown here is derived from an EMBL/GenBank/DDBJ whole genome shotgun (WGS) entry which is preliminary data.</text>
</comment>
<keyword evidence="4" id="KW-1185">Reference proteome</keyword>
<accession>A0A2N3I2E5</accession>
<feature type="transmembrane region" description="Helical" evidence="1">
    <location>
        <begin position="72"/>
        <end position="90"/>
    </location>
</feature>
<evidence type="ECO:0000313" key="4">
    <source>
        <dbReference type="Proteomes" id="UP000233535"/>
    </source>
</evidence>
<feature type="transmembrane region" description="Helical" evidence="1">
    <location>
        <begin position="12"/>
        <end position="35"/>
    </location>
</feature>
<keyword evidence="1" id="KW-0472">Membrane</keyword>
<dbReference type="InterPro" id="IPR056087">
    <property type="entry name" value="DUF7670"/>
</dbReference>
<evidence type="ECO:0000259" key="2">
    <source>
        <dbReference type="Pfam" id="PF24709"/>
    </source>
</evidence>
<dbReference type="Proteomes" id="UP000233535">
    <property type="component" value="Unassembled WGS sequence"/>
</dbReference>
<dbReference type="EMBL" id="MVDD01000003">
    <property type="protein sequence ID" value="PKQ64479.1"/>
    <property type="molecule type" value="Genomic_DNA"/>
</dbReference>
<gene>
    <name evidence="3" type="ORF">BZG02_06640</name>
</gene>
<dbReference type="AlphaFoldDB" id="A0A2N3I2E5"/>
<keyword evidence="1" id="KW-0812">Transmembrane</keyword>